<keyword evidence="3" id="KW-1185">Reference proteome</keyword>
<evidence type="ECO:0000313" key="3">
    <source>
        <dbReference type="Proteomes" id="UP001501221"/>
    </source>
</evidence>
<feature type="transmembrane region" description="Helical" evidence="1">
    <location>
        <begin position="157"/>
        <end position="179"/>
    </location>
</feature>
<gene>
    <name evidence="2" type="ORF">GCM10009123_15180</name>
</gene>
<evidence type="ECO:0000256" key="1">
    <source>
        <dbReference type="SAM" id="Phobius"/>
    </source>
</evidence>
<proteinExistence type="predicted"/>
<feature type="transmembrane region" description="Helical" evidence="1">
    <location>
        <begin position="133"/>
        <end position="151"/>
    </location>
</feature>
<sequence length="194" mass="21551">MSVLLKIAVAVVVLLYPIAIYFGLQQFQPKYLALSLAALVILRASITKSPIIKAVKGLWLIVLVVGLSLAALSFFTNSDLGLKLYPVIISAGFLAVFTYSLSQPPSIIERLARLQEPDLPPEGVAYTRKVTKVWCGFFVLNILISLYTVIFSSTEIWTLYNGLVSYLLMGTLFISELIYRKCVVQRRAVDDKSL</sequence>
<feature type="transmembrane region" description="Helical" evidence="1">
    <location>
        <begin position="30"/>
        <end position="46"/>
    </location>
</feature>
<feature type="transmembrane region" description="Helical" evidence="1">
    <location>
        <begin position="82"/>
        <end position="101"/>
    </location>
</feature>
<keyword evidence="1" id="KW-0812">Transmembrane</keyword>
<keyword evidence="1" id="KW-0472">Membrane</keyword>
<feature type="transmembrane region" description="Helical" evidence="1">
    <location>
        <begin position="7"/>
        <end position="24"/>
    </location>
</feature>
<reference evidence="2 3" key="1">
    <citation type="journal article" date="2019" name="Int. J. Syst. Evol. Microbiol.">
        <title>The Global Catalogue of Microorganisms (GCM) 10K type strain sequencing project: providing services to taxonomists for standard genome sequencing and annotation.</title>
        <authorList>
            <consortium name="The Broad Institute Genomics Platform"/>
            <consortium name="The Broad Institute Genome Sequencing Center for Infectious Disease"/>
            <person name="Wu L."/>
            <person name="Ma J."/>
        </authorList>
    </citation>
    <scope>NUCLEOTIDE SEQUENCE [LARGE SCALE GENOMIC DNA]</scope>
    <source>
        <strain evidence="2 3">JCM 16211</strain>
    </source>
</reference>
<dbReference type="EMBL" id="BAAAFM010000003">
    <property type="protein sequence ID" value="GAA0208681.1"/>
    <property type="molecule type" value="Genomic_DNA"/>
</dbReference>
<name>A0ABN0T0T3_9GAMM</name>
<accession>A0ABN0T0T3</accession>
<dbReference type="Proteomes" id="UP001501221">
    <property type="component" value="Unassembled WGS sequence"/>
</dbReference>
<evidence type="ECO:0000313" key="2">
    <source>
        <dbReference type="EMBL" id="GAA0208681.1"/>
    </source>
</evidence>
<dbReference type="RefSeq" id="WP_343988852.1">
    <property type="nucleotide sequence ID" value="NZ_BAAAFM010000003.1"/>
</dbReference>
<protein>
    <recommendedName>
        <fullName evidence="4">DNA gyrase subunit B</fullName>
    </recommendedName>
</protein>
<evidence type="ECO:0008006" key="4">
    <source>
        <dbReference type="Google" id="ProtNLM"/>
    </source>
</evidence>
<organism evidence="2 3">
    <name type="scientific">Kangiella japonica</name>
    <dbReference type="NCBI Taxonomy" id="647384"/>
    <lineage>
        <taxon>Bacteria</taxon>
        <taxon>Pseudomonadati</taxon>
        <taxon>Pseudomonadota</taxon>
        <taxon>Gammaproteobacteria</taxon>
        <taxon>Kangiellales</taxon>
        <taxon>Kangiellaceae</taxon>
        <taxon>Kangiella</taxon>
    </lineage>
</organism>
<feature type="transmembrane region" description="Helical" evidence="1">
    <location>
        <begin position="58"/>
        <end position="76"/>
    </location>
</feature>
<keyword evidence="1" id="KW-1133">Transmembrane helix</keyword>
<comment type="caution">
    <text evidence="2">The sequence shown here is derived from an EMBL/GenBank/DDBJ whole genome shotgun (WGS) entry which is preliminary data.</text>
</comment>